<accession>A0ABP8N1N8</accession>
<protein>
    <submittedName>
        <fullName evidence="1">Uncharacterized protein</fullName>
    </submittedName>
</protein>
<dbReference type="Proteomes" id="UP001500067">
    <property type="component" value="Unassembled WGS sequence"/>
</dbReference>
<gene>
    <name evidence="1" type="ORF">GCM10023093_01390</name>
</gene>
<sequence>MGGTAFEGTICLAGVVSSNLAITGSSTTGGVTGPPQINISVVNWSGSTGTFNFGAITAGSHFAQYIVSTGSVAKTTSSGSVTITDVSATEIKGTFNFTCTDGTAITGGTFTAQRQ</sequence>
<evidence type="ECO:0000313" key="2">
    <source>
        <dbReference type="Proteomes" id="UP001500067"/>
    </source>
</evidence>
<dbReference type="EMBL" id="BAABFA010000001">
    <property type="protein sequence ID" value="GAA4459784.1"/>
    <property type="molecule type" value="Genomic_DNA"/>
</dbReference>
<reference evidence="2" key="1">
    <citation type="journal article" date="2019" name="Int. J. Syst. Evol. Microbiol.">
        <title>The Global Catalogue of Microorganisms (GCM) 10K type strain sequencing project: providing services to taxonomists for standard genome sequencing and annotation.</title>
        <authorList>
            <consortium name="The Broad Institute Genomics Platform"/>
            <consortium name="The Broad Institute Genome Sequencing Center for Infectious Disease"/>
            <person name="Wu L."/>
            <person name="Ma J."/>
        </authorList>
    </citation>
    <scope>NUCLEOTIDE SEQUENCE [LARGE SCALE GENOMIC DNA]</scope>
    <source>
        <strain evidence="2">JCM 32105</strain>
    </source>
</reference>
<keyword evidence="2" id="KW-1185">Reference proteome</keyword>
<organism evidence="1 2">
    <name type="scientific">Nemorincola caseinilytica</name>
    <dbReference type="NCBI Taxonomy" id="2054315"/>
    <lineage>
        <taxon>Bacteria</taxon>
        <taxon>Pseudomonadati</taxon>
        <taxon>Bacteroidota</taxon>
        <taxon>Chitinophagia</taxon>
        <taxon>Chitinophagales</taxon>
        <taxon>Chitinophagaceae</taxon>
        <taxon>Nemorincola</taxon>
    </lineage>
</organism>
<name>A0ABP8N1N8_9BACT</name>
<comment type="caution">
    <text evidence="1">The sequence shown here is derived from an EMBL/GenBank/DDBJ whole genome shotgun (WGS) entry which is preliminary data.</text>
</comment>
<proteinExistence type="predicted"/>
<evidence type="ECO:0000313" key="1">
    <source>
        <dbReference type="EMBL" id="GAA4459784.1"/>
    </source>
</evidence>